<dbReference type="AlphaFoldDB" id="A0A6J6M5F3"/>
<protein>
    <submittedName>
        <fullName evidence="1">Unannotated protein</fullName>
    </submittedName>
</protein>
<organism evidence="1">
    <name type="scientific">freshwater metagenome</name>
    <dbReference type="NCBI Taxonomy" id="449393"/>
    <lineage>
        <taxon>unclassified sequences</taxon>
        <taxon>metagenomes</taxon>
        <taxon>ecological metagenomes</taxon>
    </lineage>
</organism>
<dbReference type="EMBL" id="CAFBAA010000016">
    <property type="protein sequence ID" value="CAB4842981.1"/>
    <property type="molecule type" value="Genomic_DNA"/>
</dbReference>
<evidence type="ECO:0000313" key="1">
    <source>
        <dbReference type="EMBL" id="CAB4669497.1"/>
    </source>
</evidence>
<name>A0A6J6M5F3_9ZZZZ</name>
<reference evidence="1" key="1">
    <citation type="submission" date="2020-05" db="EMBL/GenBank/DDBJ databases">
        <authorList>
            <person name="Chiriac C."/>
            <person name="Salcher M."/>
            <person name="Ghai R."/>
            <person name="Kavagutti S V."/>
        </authorList>
    </citation>
    <scope>NUCLEOTIDE SEQUENCE</scope>
</reference>
<evidence type="ECO:0000313" key="2">
    <source>
        <dbReference type="EMBL" id="CAB4842981.1"/>
    </source>
</evidence>
<sequence length="87" mass="8929">MIAVTRQKLVTFGVSPVIGHVVLVVVEVSVTQSLPVLRSTLYATTGRPFVSAGALQESVALVGVTLENMSRLGALGTPLGTALITAP</sequence>
<gene>
    <name evidence="1" type="ORF">UFOPK2342_00341</name>
    <name evidence="2" type="ORF">UFOPK3266_00766</name>
</gene>
<proteinExistence type="predicted"/>
<dbReference type="EMBL" id="CAEZXB010000004">
    <property type="protein sequence ID" value="CAB4669497.1"/>
    <property type="molecule type" value="Genomic_DNA"/>
</dbReference>
<accession>A0A6J6M5F3</accession>